<gene>
    <name evidence="2" type="ORF">CXP39_00775</name>
</gene>
<name>A0A2K9BMS5_9MOLU</name>
<reference evidence="2 3" key="1">
    <citation type="submission" date="2017-12" db="EMBL/GenBank/DDBJ databases">
        <title>Mesoplasma syrphidae YJS, Complete Genome.</title>
        <authorList>
            <person name="Knight T.F."/>
            <person name="Citino T."/>
            <person name="Rubinstein R."/>
            <person name="Neuschaefer Z."/>
        </authorList>
    </citation>
    <scope>NUCLEOTIDE SEQUENCE [LARGE SCALE GENOMIC DNA]</scope>
    <source>
        <strain evidence="2 3">YJS</strain>
    </source>
</reference>
<evidence type="ECO:0000313" key="2">
    <source>
        <dbReference type="EMBL" id="AUF83343.1"/>
    </source>
</evidence>
<sequence length="928" mass="103287">MKKMLAVLGAVSLAASSSVTVVACTPKIEEPSTTPDPSTYNNSLANLQGSAALVAKKAILADQHRYSYQTLQNKMGIKLAEKQVNSLNMDGKVFDNKDRGLDEYSTVSELESRYFGTNTSLLKTELTDNINLNGNLGNGKGAVSQAVPENIAGILELVMQILPVLSTESINSLVGGLGPILKLPDLNDTLGSNIVSAISLAAKIVLDNSSDLINKEIESMNVVEETQNVSLENLTGAMFISLTNGIAFLKDSTHKTLTISSDEEIKQNLASAAKIIVQSGSAKSSLGNLDMDSIIKNIPQYIKAIKEFVKMAQLLQMSLSLYDSTKNVNVIDGNHLFDSNTTNGDYYKNNIKGKKVSTTFASSNINLKYILTALKYHVGSLNSKEDPEGRNFQKLLFALFGDDNSITVTSGWFPKVNNTFDFKNKNASSGTNFIYYVIQELLTDEILESVHKAIKDIKVPVIGSITSMTKEDFIKMIRDDQFYYLIGNLFYALSNDKGVIDASKGPLNQILSKLNGLAATAIYFPKYMTENLYSSLYRGNFKTDFSLDFKVLGVTVSSINVWEKLPENIQNTVNDFLGGSDVPMNIKSVLNKSLGSFIGKTDSQGILGEHYLKLTIPELINDITGDFGIDETKTLKNLQSYGIYIEDFKSLFNNHILNNKYVDSQGKEHMGNIVSQIVENLPELFNILGINKDGVTEGSVWEFIVNHFLAPNEEHLQHEVKQGQNITFNGKTKFAKSAEDLENVFKTFFETGPKNKLLYLKGKEAPEGFTPGSKLTEEKINSVTKMTLDEILKTDEKDLIVVNYYEGENIVVENNSITLAKVNLDNIDKEQELTDHLPELLKGIVNIYNKLNVITDLSLEMNERFMNESLYSWTFENPELMNDKVSIKSQRMSVLYKNPKTNQDVRYNFLYSRESINKVFSIDYMEKQ</sequence>
<evidence type="ECO:0000256" key="1">
    <source>
        <dbReference type="SAM" id="SignalP"/>
    </source>
</evidence>
<dbReference type="NCBIfam" id="TIGR04547">
    <property type="entry name" value="Mollicu_LP"/>
    <property type="match status" value="1"/>
</dbReference>
<evidence type="ECO:0000313" key="3">
    <source>
        <dbReference type="Proteomes" id="UP000233419"/>
    </source>
</evidence>
<feature type="signal peptide" evidence="1">
    <location>
        <begin position="1"/>
        <end position="23"/>
    </location>
</feature>
<dbReference type="InterPro" id="IPR054816">
    <property type="entry name" value="Lipoprotein_mollicutes-type_CS"/>
</dbReference>
<dbReference type="OrthoDB" id="401166at2"/>
<accession>A0A2K9BMS5</accession>
<dbReference type="NCBIfam" id="NF038029">
    <property type="entry name" value="LP_plasma"/>
    <property type="match status" value="1"/>
</dbReference>
<dbReference type="PROSITE" id="PS51257">
    <property type="entry name" value="PROKAR_LIPOPROTEIN"/>
    <property type="match status" value="1"/>
</dbReference>
<dbReference type="Proteomes" id="UP000233419">
    <property type="component" value="Chromosome"/>
</dbReference>
<proteinExistence type="predicted"/>
<dbReference type="KEGG" id="msyr:CXP39_00775"/>
<keyword evidence="2" id="KW-0449">Lipoprotein</keyword>
<dbReference type="AlphaFoldDB" id="A0A2K9BMS5"/>
<keyword evidence="1" id="KW-0732">Signal</keyword>
<organism evidence="2 3">
    <name type="scientific">Mesoplasma syrphidae</name>
    <dbReference type="NCBI Taxonomy" id="225999"/>
    <lineage>
        <taxon>Bacteria</taxon>
        <taxon>Bacillati</taxon>
        <taxon>Mycoplasmatota</taxon>
        <taxon>Mollicutes</taxon>
        <taxon>Entomoplasmatales</taxon>
        <taxon>Entomoplasmataceae</taxon>
        <taxon>Mesoplasma</taxon>
    </lineage>
</organism>
<protein>
    <submittedName>
        <fullName evidence="2">MOLPALP family lipoprotein</fullName>
    </submittedName>
</protein>
<feature type="chain" id="PRO_5014985568" evidence="1">
    <location>
        <begin position="24"/>
        <end position="928"/>
    </location>
</feature>
<dbReference type="EMBL" id="CP025257">
    <property type="protein sequence ID" value="AUF83343.1"/>
    <property type="molecule type" value="Genomic_DNA"/>
</dbReference>
<dbReference type="RefSeq" id="WP_027048449.1">
    <property type="nucleotide sequence ID" value="NZ_CP025257.1"/>
</dbReference>
<keyword evidence="3" id="KW-1185">Reference proteome</keyword>
<dbReference type="InterPro" id="IPR030893">
    <property type="entry name" value="Mollicu_LP"/>
</dbReference>